<proteinExistence type="predicted"/>
<dbReference type="GO" id="GO:0006351">
    <property type="term" value="P:DNA-templated transcription"/>
    <property type="evidence" value="ECO:0007669"/>
    <property type="project" value="InterPro"/>
</dbReference>
<organism evidence="5">
    <name type="scientific">viral metagenome</name>
    <dbReference type="NCBI Taxonomy" id="1070528"/>
    <lineage>
        <taxon>unclassified sequences</taxon>
        <taxon>metagenomes</taxon>
        <taxon>organismal metagenomes</taxon>
    </lineage>
</organism>
<feature type="domain" description="DNA-directed RNA polymerase RpoA/D/Rpb3-type" evidence="4">
    <location>
        <begin position="14"/>
        <end position="270"/>
    </location>
</feature>
<evidence type="ECO:0000313" key="5">
    <source>
        <dbReference type="EMBL" id="QHT95805.1"/>
    </source>
</evidence>
<dbReference type="Gene3D" id="2.170.120.12">
    <property type="entry name" value="DNA-directed RNA polymerase, insert domain"/>
    <property type="match status" value="1"/>
</dbReference>
<keyword evidence="1" id="KW-0240">DNA-directed RNA polymerase</keyword>
<dbReference type="InterPro" id="IPR050518">
    <property type="entry name" value="Rpo3/RPB3_RNA_Pol_subunit"/>
</dbReference>
<dbReference type="SMART" id="SM00662">
    <property type="entry name" value="RPOLD"/>
    <property type="match status" value="1"/>
</dbReference>
<accession>A0A6C0ITG7</accession>
<dbReference type="PANTHER" id="PTHR11800">
    <property type="entry name" value="DNA-DIRECTED RNA POLYMERASE"/>
    <property type="match status" value="1"/>
</dbReference>
<name>A0A6C0ITG7_9ZZZZ</name>
<dbReference type="SUPFAM" id="SSF55257">
    <property type="entry name" value="RBP11-like subunits of RNA polymerase"/>
    <property type="match status" value="2"/>
</dbReference>
<evidence type="ECO:0000259" key="4">
    <source>
        <dbReference type="SMART" id="SM00662"/>
    </source>
</evidence>
<reference evidence="5" key="1">
    <citation type="journal article" date="2020" name="Nature">
        <title>Giant virus diversity and host interactions through global metagenomics.</title>
        <authorList>
            <person name="Schulz F."/>
            <person name="Roux S."/>
            <person name="Paez-Espino D."/>
            <person name="Jungbluth S."/>
            <person name="Walsh D.A."/>
            <person name="Denef V.J."/>
            <person name="McMahon K.D."/>
            <person name="Konstantinidis K.T."/>
            <person name="Eloe-Fadrosh E.A."/>
            <person name="Kyrpides N.C."/>
            <person name="Woyke T."/>
        </authorList>
    </citation>
    <scope>NUCLEOTIDE SEQUENCE</scope>
    <source>
        <strain evidence="5">GVMAG-M-3300024301-20</strain>
    </source>
</reference>
<dbReference type="GO" id="GO:0003899">
    <property type="term" value="F:DNA-directed RNA polymerase activity"/>
    <property type="evidence" value="ECO:0007669"/>
    <property type="project" value="InterPro"/>
</dbReference>
<feature type="coiled-coil region" evidence="3">
    <location>
        <begin position="189"/>
        <end position="216"/>
    </location>
</feature>
<dbReference type="EMBL" id="MN740246">
    <property type="protein sequence ID" value="QHT95805.1"/>
    <property type="molecule type" value="Genomic_DNA"/>
</dbReference>
<keyword evidence="2" id="KW-0804">Transcription</keyword>
<sequence length="374" mass="43102">MSAKITDLKEEDNILTFTISGLDVSYINALRRTILSDIPIVCFKTFPNEANHTKIKVNTTRLNNEIVKHRLSCIPVCISDIEFPIKNYIMELDVENNTDNVMIVTTKDFKVKDVTTDKYLDDNSVKKIFPSYIPPSGKGEYFIDFVRLRPKISDELQGERIKLTSEFSINTAREDSTFNVTATCSYGCTTDKEKMLQELEIRKQKWKDEEKSEKEIEFEARNWSLLEGLRYVKANSFDFILETIGIYENYDIIVKGCDILLGKLTKFLDEVQKDEVPIKSSDNTIENCYDVTLINEDYTLGNILNNELYKVFYKDLKFLDYVGFKKMHPHDSDSLIRVSLTDKTKGMPQVKQILTLATQSAIKSIGSIRKLFAK</sequence>
<dbReference type="SUPFAM" id="SSF56553">
    <property type="entry name" value="Insert subdomain of RNA polymerase alpha subunit"/>
    <property type="match status" value="1"/>
</dbReference>
<dbReference type="Pfam" id="PF01193">
    <property type="entry name" value="RNA_pol_L"/>
    <property type="match status" value="1"/>
</dbReference>
<dbReference type="Gene3D" id="3.30.1360.10">
    <property type="entry name" value="RNA polymerase, RBP11-like subunit"/>
    <property type="match status" value="2"/>
</dbReference>
<dbReference type="InterPro" id="IPR036643">
    <property type="entry name" value="RNApol_insert_sf"/>
</dbReference>
<dbReference type="GO" id="GO:0046983">
    <property type="term" value="F:protein dimerization activity"/>
    <property type="evidence" value="ECO:0007669"/>
    <property type="project" value="InterPro"/>
</dbReference>
<dbReference type="AlphaFoldDB" id="A0A6C0ITG7"/>
<dbReference type="GO" id="GO:0000428">
    <property type="term" value="C:DNA-directed RNA polymerase complex"/>
    <property type="evidence" value="ECO:0007669"/>
    <property type="project" value="UniProtKB-KW"/>
</dbReference>
<evidence type="ECO:0000256" key="3">
    <source>
        <dbReference type="SAM" id="Coils"/>
    </source>
</evidence>
<dbReference type="PANTHER" id="PTHR11800:SF2">
    <property type="entry name" value="DNA-DIRECTED RNA POLYMERASE II SUBUNIT RPB3"/>
    <property type="match status" value="1"/>
</dbReference>
<protein>
    <recommendedName>
        <fullName evidence="4">DNA-directed RNA polymerase RpoA/D/Rpb3-type domain-containing protein</fullName>
    </recommendedName>
</protein>
<keyword evidence="3" id="KW-0175">Coiled coil</keyword>
<evidence type="ECO:0000256" key="1">
    <source>
        <dbReference type="ARBA" id="ARBA00022478"/>
    </source>
</evidence>
<dbReference type="InterPro" id="IPR036603">
    <property type="entry name" value="RBP11-like"/>
</dbReference>
<evidence type="ECO:0000256" key="2">
    <source>
        <dbReference type="ARBA" id="ARBA00023163"/>
    </source>
</evidence>
<dbReference type="InterPro" id="IPR011263">
    <property type="entry name" value="DNA-dir_RNA_pol_RpoA/D/Rpb3"/>
</dbReference>